<reference evidence="1" key="2">
    <citation type="journal article" date="2024" name="Plant">
        <title>Genomic evolution and insights into agronomic trait innovations of Sesamum species.</title>
        <authorList>
            <person name="Miao H."/>
            <person name="Wang L."/>
            <person name="Qu L."/>
            <person name="Liu H."/>
            <person name="Sun Y."/>
            <person name="Le M."/>
            <person name="Wang Q."/>
            <person name="Wei S."/>
            <person name="Zheng Y."/>
            <person name="Lin W."/>
            <person name="Duan Y."/>
            <person name="Cao H."/>
            <person name="Xiong S."/>
            <person name="Wang X."/>
            <person name="Wei L."/>
            <person name="Li C."/>
            <person name="Ma Q."/>
            <person name="Ju M."/>
            <person name="Zhao R."/>
            <person name="Li G."/>
            <person name="Mu C."/>
            <person name="Tian Q."/>
            <person name="Mei H."/>
            <person name="Zhang T."/>
            <person name="Gao T."/>
            <person name="Zhang H."/>
        </authorList>
    </citation>
    <scope>NUCLEOTIDE SEQUENCE</scope>
    <source>
        <strain evidence="1">3651</strain>
    </source>
</reference>
<keyword evidence="2" id="KW-1185">Reference proteome</keyword>
<protein>
    <submittedName>
        <fullName evidence="1">Uncharacterized protein</fullName>
    </submittedName>
</protein>
<dbReference type="EMBL" id="JACGWO010000007">
    <property type="protein sequence ID" value="KAK4423706.1"/>
    <property type="molecule type" value="Genomic_DNA"/>
</dbReference>
<reference evidence="1" key="1">
    <citation type="submission" date="2020-06" db="EMBL/GenBank/DDBJ databases">
        <authorList>
            <person name="Li T."/>
            <person name="Hu X."/>
            <person name="Zhang T."/>
            <person name="Song X."/>
            <person name="Zhang H."/>
            <person name="Dai N."/>
            <person name="Sheng W."/>
            <person name="Hou X."/>
            <person name="Wei L."/>
        </authorList>
    </citation>
    <scope>NUCLEOTIDE SEQUENCE</scope>
    <source>
        <strain evidence="1">3651</strain>
        <tissue evidence="1">Leaf</tissue>
    </source>
</reference>
<dbReference type="InterPro" id="IPR008581">
    <property type="entry name" value="DUF863_pln"/>
</dbReference>
<dbReference type="Proteomes" id="UP001293254">
    <property type="component" value="Unassembled WGS sequence"/>
</dbReference>
<name>A0AAE1Y5S5_9LAMI</name>
<dbReference type="Pfam" id="PF05904">
    <property type="entry name" value="DUF863"/>
    <property type="match status" value="1"/>
</dbReference>
<sequence length="124" mass="14256">MLENGILAGFPFVSISGYSRNAYSGIEIVNSPHELYKGEYQNRTGQYPFQKRDHFKRILKALDSRPLKVRKKSIDLQLPADEYIDTEEGEKLQDYKASEELSYAPNGHLNGRSESNMKLFLAWP</sequence>
<proteinExistence type="predicted"/>
<organism evidence="1 2">
    <name type="scientific">Sesamum alatum</name>
    <dbReference type="NCBI Taxonomy" id="300844"/>
    <lineage>
        <taxon>Eukaryota</taxon>
        <taxon>Viridiplantae</taxon>
        <taxon>Streptophyta</taxon>
        <taxon>Embryophyta</taxon>
        <taxon>Tracheophyta</taxon>
        <taxon>Spermatophyta</taxon>
        <taxon>Magnoliopsida</taxon>
        <taxon>eudicotyledons</taxon>
        <taxon>Gunneridae</taxon>
        <taxon>Pentapetalae</taxon>
        <taxon>asterids</taxon>
        <taxon>lamiids</taxon>
        <taxon>Lamiales</taxon>
        <taxon>Pedaliaceae</taxon>
        <taxon>Sesamum</taxon>
    </lineage>
</organism>
<dbReference type="AlphaFoldDB" id="A0AAE1Y5S5"/>
<evidence type="ECO:0000313" key="2">
    <source>
        <dbReference type="Proteomes" id="UP001293254"/>
    </source>
</evidence>
<accession>A0AAE1Y5S5</accession>
<gene>
    <name evidence="1" type="ORF">Salat_1953500</name>
</gene>
<evidence type="ECO:0000313" key="1">
    <source>
        <dbReference type="EMBL" id="KAK4423706.1"/>
    </source>
</evidence>
<comment type="caution">
    <text evidence="1">The sequence shown here is derived from an EMBL/GenBank/DDBJ whole genome shotgun (WGS) entry which is preliminary data.</text>
</comment>